<name>A0A3B0WGX5_9ZZZZ</name>
<evidence type="ECO:0000256" key="1">
    <source>
        <dbReference type="SAM" id="MobiDB-lite"/>
    </source>
</evidence>
<feature type="compositionally biased region" description="Low complexity" evidence="1">
    <location>
        <begin position="53"/>
        <end position="66"/>
    </location>
</feature>
<sequence length="180" mass="19960">MYKKIMKSNGKKSNGRFNSTSIARASTLFAAVFLSVFSSTTLANRPAMNEPDTTASTAANETSSKSKTTDLQPRPTTTEAETDANTPSAVEVMMQQQNQQPYQATGSLQLPAKEMQPGETLRIQLVDFPRRGMSMERVQQEYGQPLTASESVGQPPITHWTYNDRVVYFEYSTVLHVVAR</sequence>
<reference evidence="2" key="1">
    <citation type="submission" date="2018-06" db="EMBL/GenBank/DDBJ databases">
        <authorList>
            <person name="Zhirakovskaya E."/>
        </authorList>
    </citation>
    <scope>NUCLEOTIDE SEQUENCE</scope>
</reference>
<organism evidence="2">
    <name type="scientific">hydrothermal vent metagenome</name>
    <dbReference type="NCBI Taxonomy" id="652676"/>
    <lineage>
        <taxon>unclassified sequences</taxon>
        <taxon>metagenomes</taxon>
        <taxon>ecological metagenomes</taxon>
    </lineage>
</organism>
<protein>
    <submittedName>
        <fullName evidence="2">Uncharacterized protein</fullName>
    </submittedName>
</protein>
<gene>
    <name evidence="2" type="ORF">MNBD_GAMMA06-95</name>
</gene>
<feature type="compositionally biased region" description="Polar residues" evidence="1">
    <location>
        <begin position="70"/>
        <end position="87"/>
    </location>
</feature>
<accession>A0A3B0WGX5</accession>
<dbReference type="AlphaFoldDB" id="A0A3B0WGX5"/>
<proteinExistence type="predicted"/>
<evidence type="ECO:0000313" key="2">
    <source>
        <dbReference type="EMBL" id="VAW50552.1"/>
    </source>
</evidence>
<feature type="region of interest" description="Disordered" evidence="1">
    <location>
        <begin position="44"/>
        <end position="87"/>
    </location>
</feature>
<dbReference type="EMBL" id="UOFD01000016">
    <property type="protein sequence ID" value="VAW50552.1"/>
    <property type="molecule type" value="Genomic_DNA"/>
</dbReference>